<dbReference type="Proteomes" id="UP000293154">
    <property type="component" value="Chromosome"/>
</dbReference>
<dbReference type="OrthoDB" id="9987106at2"/>
<dbReference type="Pfam" id="PF10809">
    <property type="entry name" value="DUF2732"/>
    <property type="match status" value="1"/>
</dbReference>
<sequence length="69" mass="7529">MLTPDIKPPDFLAALNEARKDERRNYAAVVASRLEGLANFIVDESPADIAAILRDEAEVFNRVASGSEV</sequence>
<protein>
    <submittedName>
        <fullName evidence="1">DUF2732 family protein</fullName>
    </submittedName>
</protein>
<dbReference type="KEGG" id="prag:EKN56_13720"/>
<reference evidence="1 2" key="1">
    <citation type="submission" date="2019-03" db="EMBL/GenBank/DDBJ databases">
        <title>Pragia sp. nov. isolated from the gut tract of Carduelis flavirostris.</title>
        <authorList>
            <person name="Ge Y."/>
        </authorList>
    </citation>
    <scope>NUCLEOTIDE SEQUENCE [LARGE SCALE GENOMIC DNA]</scope>
    <source>
        <strain evidence="1 2">CF-458</strain>
    </source>
</reference>
<gene>
    <name evidence="1" type="ORF">EKN56_13720</name>
</gene>
<dbReference type="AlphaFoldDB" id="A0A411WMC1"/>
<proteinExistence type="predicted"/>
<accession>A0A411WMC1</accession>
<evidence type="ECO:0000313" key="2">
    <source>
        <dbReference type="Proteomes" id="UP000293154"/>
    </source>
</evidence>
<dbReference type="RefSeq" id="WP_130592297.1">
    <property type="nucleotide sequence ID" value="NZ_CP034752.1"/>
</dbReference>
<evidence type="ECO:0000313" key="1">
    <source>
        <dbReference type="EMBL" id="QBH97364.1"/>
    </source>
</evidence>
<dbReference type="InterPro" id="IPR020126">
    <property type="entry name" value="DUF2732"/>
</dbReference>
<organism evidence="1 2">
    <name type="scientific">Limnobaculum zhutongyuii</name>
    <dbReference type="NCBI Taxonomy" id="2498113"/>
    <lineage>
        <taxon>Bacteria</taxon>
        <taxon>Pseudomonadati</taxon>
        <taxon>Pseudomonadota</taxon>
        <taxon>Gammaproteobacteria</taxon>
        <taxon>Enterobacterales</taxon>
        <taxon>Budviciaceae</taxon>
        <taxon>Limnobaculum</taxon>
    </lineage>
</organism>
<dbReference type="EMBL" id="CP034752">
    <property type="protein sequence ID" value="QBH97364.1"/>
    <property type="molecule type" value="Genomic_DNA"/>
</dbReference>
<keyword evidence="2" id="KW-1185">Reference proteome</keyword>
<name>A0A411WMC1_9GAMM</name>